<dbReference type="Gene3D" id="1.10.1670.10">
    <property type="entry name" value="Helix-hairpin-Helix base-excision DNA repair enzymes (C-terminal)"/>
    <property type="match status" value="1"/>
</dbReference>
<reference evidence="8 9" key="1">
    <citation type="journal article" date="2013" name="PLoS ONE">
        <title>Cultivation and Complete Genome Sequencing of Gloeobacter kilaueensis sp. nov., from a Lava Cave in Kilauea Caldera, Hawai'i.</title>
        <authorList>
            <person name="Saw J.H."/>
            <person name="Schatz M."/>
            <person name="Brown M.V."/>
            <person name="Kunkel D.D."/>
            <person name="Foster J.S."/>
            <person name="Shick H."/>
            <person name="Christensen S."/>
            <person name="Hou S."/>
            <person name="Wan X."/>
            <person name="Donachie S.P."/>
        </authorList>
    </citation>
    <scope>NUCLEOTIDE SEQUENCE [LARGE SCALE GENOMIC DNA]</scope>
    <source>
        <strain evidence="9">JS</strain>
    </source>
</reference>
<dbReference type="GO" id="GO:0140078">
    <property type="term" value="F:class I DNA-(apurinic or apyrimidinic site) endonuclease activity"/>
    <property type="evidence" value="ECO:0007669"/>
    <property type="project" value="UniProtKB-EC"/>
</dbReference>
<keyword evidence="6" id="KW-0326">Glycosidase</keyword>
<dbReference type="Gene3D" id="1.10.340.30">
    <property type="entry name" value="Hypothetical protein, domain 2"/>
    <property type="match status" value="1"/>
</dbReference>
<dbReference type="SUPFAM" id="SSF48150">
    <property type="entry name" value="DNA-glycosylase"/>
    <property type="match status" value="1"/>
</dbReference>
<keyword evidence="9" id="KW-1185">Reference proteome</keyword>
<proteinExistence type="inferred from homology"/>
<dbReference type="InterPro" id="IPR000445">
    <property type="entry name" value="HhH_motif"/>
</dbReference>
<name>U5QNG4_GLOK1</name>
<gene>
    <name evidence="8" type="ORF">GKIL_2898</name>
</gene>
<evidence type="ECO:0000256" key="5">
    <source>
        <dbReference type="ARBA" id="ARBA00023239"/>
    </source>
</evidence>
<evidence type="ECO:0000313" key="9">
    <source>
        <dbReference type="Proteomes" id="UP000017396"/>
    </source>
</evidence>
<evidence type="ECO:0000256" key="3">
    <source>
        <dbReference type="ARBA" id="ARBA00022801"/>
    </source>
</evidence>
<dbReference type="GO" id="GO:0006285">
    <property type="term" value="P:base-excision repair, AP site formation"/>
    <property type="evidence" value="ECO:0007669"/>
    <property type="project" value="TreeGrafter"/>
</dbReference>
<organism evidence="8 9">
    <name type="scientific">Gloeobacter kilaueensis (strain ATCC BAA-2537 / CCAP 1431/1 / ULC 316 / JS1)</name>
    <dbReference type="NCBI Taxonomy" id="1183438"/>
    <lineage>
        <taxon>Bacteria</taxon>
        <taxon>Bacillati</taxon>
        <taxon>Cyanobacteriota</taxon>
        <taxon>Cyanophyceae</taxon>
        <taxon>Gloeobacterales</taxon>
        <taxon>Gloeobacteraceae</taxon>
        <taxon>Gloeobacter</taxon>
    </lineage>
</organism>
<dbReference type="AlphaFoldDB" id="U5QNG4"/>
<accession>U5QNG4</accession>
<keyword evidence="8" id="KW-0540">Nuclease</keyword>
<keyword evidence="2" id="KW-0227">DNA damage</keyword>
<feature type="domain" description="HhH-GPD" evidence="7">
    <location>
        <begin position="43"/>
        <end position="190"/>
    </location>
</feature>
<dbReference type="PANTHER" id="PTHR43286:SF1">
    <property type="entry name" value="ENDONUCLEASE III-LIKE PROTEIN 1"/>
    <property type="match status" value="1"/>
</dbReference>
<dbReference type="PANTHER" id="PTHR43286">
    <property type="entry name" value="ENDONUCLEASE III-LIKE PROTEIN 1"/>
    <property type="match status" value="1"/>
</dbReference>
<dbReference type="SMART" id="SM00478">
    <property type="entry name" value="ENDO3c"/>
    <property type="match status" value="1"/>
</dbReference>
<dbReference type="HOGENOM" id="CLU_012862_3_3_3"/>
<evidence type="ECO:0000256" key="4">
    <source>
        <dbReference type="ARBA" id="ARBA00023204"/>
    </source>
</evidence>
<evidence type="ECO:0000256" key="6">
    <source>
        <dbReference type="ARBA" id="ARBA00023295"/>
    </source>
</evidence>
<evidence type="ECO:0000256" key="2">
    <source>
        <dbReference type="ARBA" id="ARBA00022763"/>
    </source>
</evidence>
<dbReference type="eggNOG" id="COG0177">
    <property type="taxonomic scope" value="Bacteria"/>
</dbReference>
<dbReference type="EC" id="4.2.99.18" evidence="8"/>
<keyword evidence="3" id="KW-0378">Hydrolase</keyword>
<dbReference type="OrthoDB" id="9800977at2"/>
<dbReference type="EMBL" id="CP003587">
    <property type="protein sequence ID" value="AGY59144.1"/>
    <property type="molecule type" value="Genomic_DNA"/>
</dbReference>
<keyword evidence="5 8" id="KW-0456">Lyase</keyword>
<dbReference type="STRING" id="1183438.GKIL_2898"/>
<dbReference type="GO" id="GO:0000703">
    <property type="term" value="F:oxidized pyrimidine nucleobase lesion DNA N-glycosylase activity"/>
    <property type="evidence" value="ECO:0007669"/>
    <property type="project" value="TreeGrafter"/>
</dbReference>
<dbReference type="InterPro" id="IPR004036">
    <property type="entry name" value="Endonuclease-III-like_CS2"/>
</dbReference>
<dbReference type="InterPro" id="IPR011257">
    <property type="entry name" value="DNA_glycosylase"/>
</dbReference>
<dbReference type="Proteomes" id="UP000017396">
    <property type="component" value="Chromosome"/>
</dbReference>
<sequence length="220" mass="24672">MDTGTVVAAEQVRQVMEILAITYRGRGSVELGEPYRVLVSTVISQRTREEQTTAVSERVFAQYPDIDALAAADEQHLYRLLAGSEYREVKAPRLIAMAKILQQKYAGRVPDDIDALLELPGIGRKTANCVLIYAFNREAICVDTHMHKITNRLGWVRTSNPTQTEIALQKVMPRDLWAGSNRLFLQHGRAICLSGAPPLCSRCPIRPWCDYGQATRAARY</sequence>
<protein>
    <submittedName>
        <fullName evidence="8">Endonuclease III</fullName>
        <ecNumber evidence="8">4.2.99.18</ecNumber>
    </submittedName>
</protein>
<dbReference type="KEGG" id="glj:GKIL_2898"/>
<dbReference type="GO" id="GO:0006289">
    <property type="term" value="P:nucleotide-excision repair"/>
    <property type="evidence" value="ECO:0007669"/>
    <property type="project" value="TreeGrafter"/>
</dbReference>
<evidence type="ECO:0000256" key="1">
    <source>
        <dbReference type="ARBA" id="ARBA00008343"/>
    </source>
</evidence>
<evidence type="ECO:0000313" key="8">
    <source>
        <dbReference type="EMBL" id="AGY59144.1"/>
    </source>
</evidence>
<dbReference type="RefSeq" id="WP_023174373.1">
    <property type="nucleotide sequence ID" value="NC_022600.1"/>
</dbReference>
<dbReference type="PROSITE" id="PS01155">
    <property type="entry name" value="ENDONUCLEASE_III_2"/>
    <property type="match status" value="1"/>
</dbReference>
<dbReference type="InterPro" id="IPR023170">
    <property type="entry name" value="HhH_base_excis_C"/>
</dbReference>
<evidence type="ECO:0000259" key="7">
    <source>
        <dbReference type="SMART" id="SM00478"/>
    </source>
</evidence>
<keyword evidence="8" id="KW-0255">Endonuclease</keyword>
<dbReference type="GO" id="GO:0003677">
    <property type="term" value="F:DNA binding"/>
    <property type="evidence" value="ECO:0007669"/>
    <property type="project" value="InterPro"/>
</dbReference>
<dbReference type="CDD" id="cd00056">
    <property type="entry name" value="ENDO3c"/>
    <property type="match status" value="1"/>
</dbReference>
<dbReference type="Pfam" id="PF00730">
    <property type="entry name" value="HhH-GPD"/>
    <property type="match status" value="1"/>
</dbReference>
<dbReference type="PIRSF" id="PIRSF001435">
    <property type="entry name" value="Nth"/>
    <property type="match status" value="1"/>
</dbReference>
<comment type="similarity">
    <text evidence="1">Belongs to the Nth/MutY family.</text>
</comment>
<keyword evidence="4" id="KW-0234">DNA repair</keyword>
<dbReference type="InterPro" id="IPR003265">
    <property type="entry name" value="HhH-GPD_domain"/>
</dbReference>
<dbReference type="Pfam" id="PF00633">
    <property type="entry name" value="HHH"/>
    <property type="match status" value="1"/>
</dbReference>
<dbReference type="FunFam" id="1.10.340.30:FF:000001">
    <property type="entry name" value="Endonuclease III"/>
    <property type="match status" value="1"/>
</dbReference>